<evidence type="ECO:0000313" key="3">
    <source>
        <dbReference type="Proteomes" id="UP000830583"/>
    </source>
</evidence>
<protein>
    <recommendedName>
        <fullName evidence="4">YcxB-like protein domain-containing protein</fullName>
    </recommendedName>
</protein>
<reference evidence="2" key="1">
    <citation type="submission" date="2022-04" db="EMBL/GenBank/DDBJ databases">
        <title>Consumption of N2O by Flavobacterium azooxidireducens sp. nov. isolated from Decomposing Leaf Litter of Phragmites australis (Cav.).</title>
        <authorList>
            <person name="Behrendt U."/>
            <person name="Spanner T."/>
            <person name="Augustin J."/>
            <person name="Horn M.A."/>
            <person name="Kolb S."/>
            <person name="Ulrich A."/>
        </authorList>
    </citation>
    <scope>NUCLEOTIDE SEQUENCE</scope>
    <source>
        <strain evidence="2">IGB 4-14</strain>
    </source>
</reference>
<dbReference type="RefSeq" id="WP_248432967.1">
    <property type="nucleotide sequence ID" value="NZ_CP096205.1"/>
</dbReference>
<feature type="transmembrane region" description="Helical" evidence="1">
    <location>
        <begin position="58"/>
        <end position="79"/>
    </location>
</feature>
<name>A0ABY4KB58_9FLAO</name>
<keyword evidence="3" id="KW-1185">Reference proteome</keyword>
<keyword evidence="1" id="KW-0472">Membrane</keyword>
<feature type="transmembrane region" description="Helical" evidence="1">
    <location>
        <begin position="30"/>
        <end position="52"/>
    </location>
</feature>
<dbReference type="EMBL" id="CP096205">
    <property type="protein sequence ID" value="UPQ78035.1"/>
    <property type="molecule type" value="Genomic_DNA"/>
</dbReference>
<evidence type="ECO:0000256" key="1">
    <source>
        <dbReference type="SAM" id="Phobius"/>
    </source>
</evidence>
<evidence type="ECO:0000313" key="2">
    <source>
        <dbReference type="EMBL" id="UPQ78035.1"/>
    </source>
</evidence>
<dbReference type="Proteomes" id="UP000830583">
    <property type="component" value="Chromosome"/>
</dbReference>
<evidence type="ECO:0008006" key="4">
    <source>
        <dbReference type="Google" id="ProtNLM"/>
    </source>
</evidence>
<keyword evidence="1" id="KW-1133">Transmembrane helix</keyword>
<organism evidence="2 3">
    <name type="scientific">Flavobacterium azooxidireducens</name>
    <dbReference type="NCBI Taxonomy" id="1871076"/>
    <lineage>
        <taxon>Bacteria</taxon>
        <taxon>Pseudomonadati</taxon>
        <taxon>Bacteroidota</taxon>
        <taxon>Flavobacteriia</taxon>
        <taxon>Flavobacteriales</taxon>
        <taxon>Flavobacteriaceae</taxon>
        <taxon>Flavobacterium</taxon>
    </lineage>
</organism>
<proteinExistence type="predicted"/>
<accession>A0ABY4KB58</accession>
<sequence>MLLEKIDVEKSIAHQKIFRKSSLINRTLDLLYNLFFILSFPFLAFFNLINTLKTENSFYAIMFFIVTFLISLLFFYAFVNINKLRKIEGLSQKENKQLILQIVEELEWKIYRDNIQFTHATSDWNCLSFDYGKEIIVIYENGNILVNCITYGRFDTKLFFYWFVNRKKENEIIEEFENQIQLRIEKKFSN</sequence>
<gene>
    <name evidence="2" type="ORF">M0M57_10355</name>
</gene>
<keyword evidence="1" id="KW-0812">Transmembrane</keyword>